<evidence type="ECO:0000256" key="7">
    <source>
        <dbReference type="SAM" id="MobiDB-lite"/>
    </source>
</evidence>
<dbReference type="InterPro" id="IPR005524">
    <property type="entry name" value="DUF318"/>
</dbReference>
<evidence type="ECO:0000313" key="10">
    <source>
        <dbReference type="Proteomes" id="UP000570361"/>
    </source>
</evidence>
<feature type="region of interest" description="Disordered" evidence="7">
    <location>
        <begin position="214"/>
        <end position="239"/>
    </location>
</feature>
<evidence type="ECO:0000256" key="8">
    <source>
        <dbReference type="SAM" id="Phobius"/>
    </source>
</evidence>
<feature type="transmembrane region" description="Helical" evidence="8">
    <location>
        <begin position="91"/>
        <end position="109"/>
    </location>
</feature>
<keyword evidence="4 8" id="KW-0812">Transmembrane</keyword>
<evidence type="ECO:0000256" key="2">
    <source>
        <dbReference type="ARBA" id="ARBA00006386"/>
    </source>
</evidence>
<keyword evidence="10" id="KW-1185">Reference proteome</keyword>
<evidence type="ECO:0000256" key="1">
    <source>
        <dbReference type="ARBA" id="ARBA00004651"/>
    </source>
</evidence>
<feature type="compositionally biased region" description="Basic and acidic residues" evidence="7">
    <location>
        <begin position="218"/>
        <end position="239"/>
    </location>
</feature>
<protein>
    <recommendedName>
        <fullName evidence="11">Permease</fullName>
    </recommendedName>
</protein>
<dbReference type="Pfam" id="PF03773">
    <property type="entry name" value="ArsP_1"/>
    <property type="match status" value="1"/>
</dbReference>
<comment type="caution">
    <text evidence="9">The sequence shown here is derived from an EMBL/GenBank/DDBJ whole genome shotgun (WGS) entry which is preliminary data.</text>
</comment>
<reference evidence="9 10" key="1">
    <citation type="submission" date="2020-08" db="EMBL/GenBank/DDBJ databases">
        <title>Genomic Encyclopedia of Type Strains, Phase III (KMG-III): the genomes of soil and plant-associated and newly described type strains.</title>
        <authorList>
            <person name="Whitman W."/>
        </authorList>
    </citation>
    <scope>NUCLEOTIDE SEQUENCE [LARGE SCALE GENOMIC DNA]</scope>
    <source>
        <strain evidence="9 10">CECT 5862</strain>
    </source>
</reference>
<feature type="transmembrane region" description="Helical" evidence="8">
    <location>
        <begin position="121"/>
        <end position="143"/>
    </location>
</feature>
<feature type="transmembrane region" description="Helical" evidence="8">
    <location>
        <begin position="261"/>
        <end position="277"/>
    </location>
</feature>
<comment type="subcellular location">
    <subcellularLocation>
        <location evidence="1">Cell membrane</location>
        <topology evidence="1">Multi-pass membrane protein</topology>
    </subcellularLocation>
</comment>
<feature type="transmembrane region" description="Helical" evidence="8">
    <location>
        <begin position="48"/>
        <end position="71"/>
    </location>
</feature>
<keyword evidence="5 8" id="KW-1133">Transmembrane helix</keyword>
<evidence type="ECO:0000256" key="5">
    <source>
        <dbReference type="ARBA" id="ARBA00022989"/>
    </source>
</evidence>
<dbReference type="InterPro" id="IPR052923">
    <property type="entry name" value="UPF0718"/>
</dbReference>
<evidence type="ECO:0000256" key="4">
    <source>
        <dbReference type="ARBA" id="ARBA00022692"/>
    </source>
</evidence>
<comment type="similarity">
    <text evidence="2">Belongs to the UPF0718 family.</text>
</comment>
<dbReference type="PANTHER" id="PTHR34184">
    <property type="entry name" value="UPF0718 PROTEIN YCGR"/>
    <property type="match status" value="1"/>
</dbReference>
<dbReference type="RefSeq" id="WP_183600996.1">
    <property type="nucleotide sequence ID" value="NZ_JACHXK010000006.1"/>
</dbReference>
<sequence length="374" mass="41092">MTSPLGRLALNTVTVALIIGLFAVLTGHEPWSFRSFAMTSEHWQSLKTVAVSIFLEALPFLLLGAFVSSILHLYVSEQTLRRFLPRNPVLGVIYACALGIVLPICECGMIPIVRRLIQKGLPVYVGITYILAAPIINPVTYAATALAFRSDPSMAWQRLTFAFFVAAVIGLLLYVSTRKKPSAYSGTSLLLPDARHEPSNRAFHSSHPTELASHHHAHSADESLHAHGREESHDHSQDSHARKLVRVLTHTADDFFTMGKYLLLGAVATACLQTFVTREELVSLSGGDIGAHAFMMVFAYVISLCSTSDAFIAVSFMSTFPKSSLLAFLVFGPMVDFKNTLMMLAVFRSRFVFQLIALIAAVVFVSSLVLYRTL</sequence>
<gene>
    <name evidence="9" type="ORF">FHS18_003197</name>
</gene>
<dbReference type="Proteomes" id="UP000570361">
    <property type="component" value="Unassembled WGS sequence"/>
</dbReference>
<proteinExistence type="inferred from homology"/>
<evidence type="ECO:0000256" key="3">
    <source>
        <dbReference type="ARBA" id="ARBA00022475"/>
    </source>
</evidence>
<keyword evidence="3" id="KW-1003">Cell membrane</keyword>
<evidence type="ECO:0000256" key="6">
    <source>
        <dbReference type="ARBA" id="ARBA00023136"/>
    </source>
</evidence>
<dbReference type="PANTHER" id="PTHR34184:SF4">
    <property type="entry name" value="UPF0718 PROTEIN YCGR"/>
    <property type="match status" value="1"/>
</dbReference>
<feature type="transmembrane region" description="Helical" evidence="8">
    <location>
        <begin position="351"/>
        <end position="371"/>
    </location>
</feature>
<dbReference type="EMBL" id="JACHXK010000006">
    <property type="protein sequence ID" value="MBB3111129.1"/>
    <property type="molecule type" value="Genomic_DNA"/>
</dbReference>
<organism evidence="9 10">
    <name type="scientific">Paenibacillus phyllosphaerae</name>
    <dbReference type="NCBI Taxonomy" id="274593"/>
    <lineage>
        <taxon>Bacteria</taxon>
        <taxon>Bacillati</taxon>
        <taxon>Bacillota</taxon>
        <taxon>Bacilli</taxon>
        <taxon>Bacillales</taxon>
        <taxon>Paenibacillaceae</taxon>
        <taxon>Paenibacillus</taxon>
    </lineage>
</organism>
<accession>A0A7W5AZ50</accession>
<feature type="transmembrane region" description="Helical" evidence="8">
    <location>
        <begin position="6"/>
        <end position="27"/>
    </location>
</feature>
<feature type="transmembrane region" description="Helical" evidence="8">
    <location>
        <begin position="289"/>
        <end position="313"/>
    </location>
</feature>
<dbReference type="AlphaFoldDB" id="A0A7W5AZ50"/>
<name>A0A7W5AZ50_9BACL</name>
<dbReference type="GO" id="GO:0005886">
    <property type="term" value="C:plasma membrane"/>
    <property type="evidence" value="ECO:0007669"/>
    <property type="project" value="UniProtKB-SubCell"/>
</dbReference>
<evidence type="ECO:0000313" key="9">
    <source>
        <dbReference type="EMBL" id="MBB3111129.1"/>
    </source>
</evidence>
<keyword evidence="6 8" id="KW-0472">Membrane</keyword>
<evidence type="ECO:0008006" key="11">
    <source>
        <dbReference type="Google" id="ProtNLM"/>
    </source>
</evidence>
<feature type="transmembrane region" description="Helical" evidence="8">
    <location>
        <begin position="155"/>
        <end position="175"/>
    </location>
</feature>